<keyword evidence="7" id="KW-1185">Reference proteome</keyword>
<dbReference type="SUPFAM" id="SSF53448">
    <property type="entry name" value="Nucleotide-diphospho-sugar transferases"/>
    <property type="match status" value="1"/>
</dbReference>
<dbReference type="EC" id="2.4.1.-" evidence="4"/>
<dbReference type="InterPro" id="IPR029044">
    <property type="entry name" value="Nucleotide-diphossugar_trans"/>
</dbReference>
<reference evidence="7" key="2">
    <citation type="submission" date="2013-12" db="EMBL/GenBank/DDBJ databases">
        <authorList>
            <person name="Yu Y."/>
            <person name="Lee S."/>
            <person name="de Baynast K."/>
            <person name="Wissotski M."/>
            <person name="Liu L."/>
            <person name="Talag J."/>
            <person name="Goicoechea J."/>
            <person name="Angelova A."/>
            <person name="Jetty R."/>
            <person name="Kudrna D."/>
            <person name="Golser W."/>
            <person name="Rivera L."/>
            <person name="Zhang J."/>
            <person name="Wing R."/>
        </authorList>
    </citation>
    <scope>NUCLEOTIDE SEQUENCE</scope>
</reference>
<evidence type="ECO:0000256" key="4">
    <source>
        <dbReference type="RuleBase" id="RU362027"/>
    </source>
</evidence>
<reference evidence="6" key="3">
    <citation type="submission" date="2015-04" db="UniProtKB">
        <authorList>
            <consortium name="EnsemblPlants"/>
        </authorList>
    </citation>
    <scope>IDENTIFICATION</scope>
</reference>
<keyword evidence="4" id="KW-0333">Golgi apparatus</keyword>
<proteinExistence type="inferred from homology"/>
<organism evidence="6 7">
    <name type="scientific">Leersia perrieri</name>
    <dbReference type="NCBI Taxonomy" id="77586"/>
    <lineage>
        <taxon>Eukaryota</taxon>
        <taxon>Viridiplantae</taxon>
        <taxon>Streptophyta</taxon>
        <taxon>Embryophyta</taxon>
        <taxon>Tracheophyta</taxon>
        <taxon>Spermatophyta</taxon>
        <taxon>Magnoliopsida</taxon>
        <taxon>Liliopsida</taxon>
        <taxon>Poales</taxon>
        <taxon>Poaceae</taxon>
        <taxon>BOP clade</taxon>
        <taxon>Oryzoideae</taxon>
        <taxon>Oryzeae</taxon>
        <taxon>Oryzinae</taxon>
        <taxon>Leersia</taxon>
    </lineage>
</organism>
<dbReference type="EnsemblPlants" id="LPERR07G23370.1">
    <property type="protein sequence ID" value="LPERR07G23370.1"/>
    <property type="gene ID" value="LPERR07G23370"/>
</dbReference>
<dbReference type="AlphaFoldDB" id="A0A0D9X301"/>
<dbReference type="eggNOG" id="ENOG502QVSX">
    <property type="taxonomic scope" value="Eukaryota"/>
</dbReference>
<reference evidence="6 7" key="1">
    <citation type="submission" date="2012-08" db="EMBL/GenBank/DDBJ databases">
        <title>Oryza genome evolution.</title>
        <authorList>
            <person name="Wing R.A."/>
        </authorList>
    </citation>
    <scope>NUCLEOTIDE SEQUENCE</scope>
</reference>
<comment type="subcellular location">
    <subcellularLocation>
        <location evidence="4">Golgi apparatus membrane</location>
        <topology evidence="4">Single-pass type II membrane protein</topology>
    </subcellularLocation>
</comment>
<dbReference type="InterPro" id="IPR002495">
    <property type="entry name" value="Glyco_trans_8"/>
</dbReference>
<dbReference type="GO" id="GO:0045489">
    <property type="term" value="P:pectin biosynthetic process"/>
    <property type="evidence" value="ECO:0007669"/>
    <property type="project" value="UniProtKB-UniPathway"/>
</dbReference>
<evidence type="ECO:0000313" key="6">
    <source>
        <dbReference type="EnsemblPlants" id="LPERR07G23370.1"/>
    </source>
</evidence>
<dbReference type="GO" id="GO:0000139">
    <property type="term" value="C:Golgi membrane"/>
    <property type="evidence" value="ECO:0007669"/>
    <property type="project" value="UniProtKB-SubCell"/>
</dbReference>
<keyword evidence="4" id="KW-0961">Cell wall biogenesis/degradation</keyword>
<accession>A0A0D9X301</accession>
<dbReference type="UniPathway" id="UPA00845"/>
<dbReference type="Pfam" id="PF01501">
    <property type="entry name" value="Glyco_transf_8"/>
    <property type="match status" value="1"/>
</dbReference>
<keyword evidence="3 4" id="KW-0808">Transferase</keyword>
<comment type="pathway">
    <text evidence="1 4">Glycan metabolism; pectin biosynthesis.</text>
</comment>
<dbReference type="STRING" id="77586.A0A0D9X301"/>
<dbReference type="Gene3D" id="3.90.550.10">
    <property type="entry name" value="Spore Coat Polysaccharide Biosynthesis Protein SpsA, Chain A"/>
    <property type="match status" value="1"/>
</dbReference>
<protein>
    <recommendedName>
        <fullName evidence="4">Hexosyltransferase</fullName>
        <ecNumber evidence="4">2.4.1.-</ecNumber>
    </recommendedName>
</protein>
<evidence type="ECO:0000256" key="5">
    <source>
        <dbReference type="SAM" id="MobiDB-lite"/>
    </source>
</evidence>
<feature type="region of interest" description="Disordered" evidence="5">
    <location>
        <begin position="104"/>
        <end position="179"/>
    </location>
</feature>
<dbReference type="HOGENOM" id="CLU_010770_4_0_1"/>
<dbReference type="GO" id="GO:0047262">
    <property type="term" value="F:polygalacturonate 4-alpha-galacturonosyltransferase activity"/>
    <property type="evidence" value="ECO:0007669"/>
    <property type="project" value="InterPro"/>
</dbReference>
<dbReference type="GO" id="GO:0071555">
    <property type="term" value="P:cell wall organization"/>
    <property type="evidence" value="ECO:0007669"/>
    <property type="project" value="UniProtKB-KW"/>
</dbReference>
<keyword evidence="3 4" id="KW-0328">Glycosyltransferase</keyword>
<dbReference type="PANTHER" id="PTHR32116">
    <property type="entry name" value="GALACTURONOSYLTRANSFERASE 4-RELATED"/>
    <property type="match status" value="1"/>
</dbReference>
<sequence length="685" mass="78618">MKAALLPAAKRRRGPRVAVLALVLCSLLVPLAFLFDRSQSGYVTTDERRRQVSQLFHPFHAFLHMLIVSGCDVTFALIAKFHGGFQEVVLPKFDRVVKRDGGGAVNGLRQDAPKKIPNGNREGLHKHKQTDRQTSHVSTKPTVLSTPKIDPSEAEKESTQGTREVSKDRKRRDKGTNTEEMENVKACQLEFGSYCLWSREHKVVMKDSIVKRLKDQLFVARSYYPIIAKLEGQEELTRIIKQNIQDHERVLSVSTVDADLPSFINKKMDQMEQTIAKAKSCTVDCHNVDRKLRQILDMTEDEAHFHMKQSAFLYNLGAQTLPKSHHCLSLRLTLEYFKSSSSDSDVSSAHKFNAANSRHYVILSKNILAASVAINSTVSSSKDPKNIVFHILTDAQNFYAMKYWFDRNSYREAAVHVINYGDIIMEKLTKFSMPHLYLSEEFRVLVRSTERPAEKTRMEYLSLFSPSHFFIPDIFKDLKKVIILDDDVVIQRDLSFLWNLDMGDKVNGAVEFCGLRLGQVRNLLGSTTFNPKSCAWISGINVINLDNWRKRKVTENYMLLLKKKKRAQQWAIWKENAMLLTFLQATWKENVVVMMKDEASLRAAAFPLSLLSFQNLIYPLDERLILSGLGYDYGIAEEVARSSAALHYNGNMKPWLELGIPNYRKYWKKFLTREDRFMEECNVNP</sequence>
<evidence type="ECO:0000256" key="2">
    <source>
        <dbReference type="ARBA" id="ARBA00006351"/>
    </source>
</evidence>
<evidence type="ECO:0000313" key="7">
    <source>
        <dbReference type="Proteomes" id="UP000032180"/>
    </source>
</evidence>
<evidence type="ECO:0000256" key="3">
    <source>
        <dbReference type="ARBA" id="ARBA00022676"/>
    </source>
</evidence>
<dbReference type="Gramene" id="LPERR07G23370.1">
    <property type="protein sequence ID" value="LPERR07G23370.1"/>
    <property type="gene ID" value="LPERR07G23370"/>
</dbReference>
<name>A0A0D9X301_9ORYZ</name>
<comment type="similarity">
    <text evidence="2 4">Belongs to the glycosyltransferase 8 family.</text>
</comment>
<dbReference type="InterPro" id="IPR029993">
    <property type="entry name" value="GAUT"/>
</dbReference>
<evidence type="ECO:0000256" key="1">
    <source>
        <dbReference type="ARBA" id="ARBA00004877"/>
    </source>
</evidence>
<dbReference type="PANTHER" id="PTHR32116:SF60">
    <property type="entry name" value="HEXOSYLTRANSFERASE"/>
    <property type="match status" value="1"/>
</dbReference>
<dbReference type="Pfam" id="PF25557">
    <property type="entry name" value="GAUT_1"/>
    <property type="match status" value="1"/>
</dbReference>
<feature type="compositionally biased region" description="Polar residues" evidence="5">
    <location>
        <begin position="135"/>
        <end position="145"/>
    </location>
</feature>
<dbReference type="Proteomes" id="UP000032180">
    <property type="component" value="Chromosome 7"/>
</dbReference>